<dbReference type="RefSeq" id="WP_106262192.1">
    <property type="nucleotide sequence ID" value="NZ_PVTQ01000001.1"/>
</dbReference>
<gene>
    <name evidence="10" type="ORF">CLV74_10128</name>
</gene>
<dbReference type="PANTHER" id="PTHR42755">
    <property type="entry name" value="3-DEOXY-MANNO-OCTULOSONATE CYTIDYLYLTRANSFERASE"/>
    <property type="match status" value="1"/>
</dbReference>
<evidence type="ECO:0000256" key="6">
    <source>
        <dbReference type="ARBA" id="ARBA00031445"/>
    </source>
</evidence>
<evidence type="ECO:0000256" key="3">
    <source>
        <dbReference type="ARBA" id="ARBA00012621"/>
    </source>
</evidence>
<dbReference type="EC" id="2.4.99.12" evidence="3 8"/>
<dbReference type="Proteomes" id="UP000238392">
    <property type="component" value="Unassembled WGS sequence"/>
</dbReference>
<evidence type="ECO:0000313" key="10">
    <source>
        <dbReference type="EMBL" id="PRY93899.1"/>
    </source>
</evidence>
<proteinExistence type="inferred from homology"/>
<sequence length="407" mass="44106">MGLRRSIALSVLAGLRPGRRILPDLHWQPRPEGPLLWLHAASALDLEAALHLLQRLSVLDPMPSILLTLHEGLSLPSPPPKGVLVEAPPPDKRAQVQAFLDHFRPDLALICGRPLRPLLYWTMSKAGVPMTLVNVRGSDLDPPGFRLARNVDRAMGSCFQHIICRDGPSARRIDRLRPGLPPSLPLGRLEEGSTTPSANARVLETLRNQLAGRPLWLAAYTTPGEDPMVVEAHRQMGRYSHRLLCVIAPSEPERGGDLATILGNQGWRVALRSTGDTLSEDIQIVVIDTPDEMGLWFRLAPISFMGSSLIPGFGGKDPFAPATLGSAVLYGPNVGHYLDSYGRLVNAGGARIVKDASSLAQGLQLLLAPDKAAAQAHAAWDVASRGAEVTDKVLEILQEQLDEKVFS</sequence>
<comment type="catalytic activity">
    <reaction evidence="7 8">
        <text>lipid IVA (E. coli) + CMP-3-deoxy-beta-D-manno-octulosonate = alpha-Kdo-(2-&gt;6)-lipid IVA (E. coli) + CMP + H(+)</text>
        <dbReference type="Rhea" id="RHEA:28066"/>
        <dbReference type="ChEBI" id="CHEBI:15378"/>
        <dbReference type="ChEBI" id="CHEBI:58603"/>
        <dbReference type="ChEBI" id="CHEBI:60364"/>
        <dbReference type="ChEBI" id="CHEBI:60377"/>
        <dbReference type="ChEBI" id="CHEBI:85987"/>
        <dbReference type="EC" id="2.4.99.12"/>
    </reaction>
</comment>
<evidence type="ECO:0000256" key="1">
    <source>
        <dbReference type="ARBA" id="ARBA00003394"/>
    </source>
</evidence>
<evidence type="ECO:0000259" key="9">
    <source>
        <dbReference type="Pfam" id="PF04413"/>
    </source>
</evidence>
<comment type="function">
    <text evidence="1 8">Involved in lipopolysaccharide (LPS) biosynthesis. Catalyzes the transfer of 3-deoxy-D-manno-octulosonate (Kdo) residue(s) from CMP-Kdo to lipid IV(A), the tetraacyldisaccharide-1,4'-bisphosphate precursor of lipid A.</text>
</comment>
<dbReference type="InterPro" id="IPR039901">
    <property type="entry name" value="Kdotransferase"/>
</dbReference>
<dbReference type="Gene3D" id="3.40.50.11720">
    <property type="entry name" value="3-Deoxy-D-manno-octulosonic-acid transferase, N-terminal domain"/>
    <property type="match status" value="1"/>
</dbReference>
<comment type="similarity">
    <text evidence="8">Belongs to the glycosyltransferase group 1 family.</text>
</comment>
<comment type="pathway">
    <text evidence="2 8">Bacterial outer membrane biogenesis; LPS core biosynthesis.</text>
</comment>
<dbReference type="PANTHER" id="PTHR42755:SF1">
    <property type="entry name" value="3-DEOXY-D-MANNO-OCTULOSONIC ACID TRANSFERASE, MITOCHONDRIAL-RELATED"/>
    <property type="match status" value="1"/>
</dbReference>
<evidence type="ECO:0000256" key="7">
    <source>
        <dbReference type="ARBA" id="ARBA00049183"/>
    </source>
</evidence>
<dbReference type="GO" id="GO:0009245">
    <property type="term" value="P:lipid A biosynthetic process"/>
    <property type="evidence" value="ECO:0007669"/>
    <property type="project" value="TreeGrafter"/>
</dbReference>
<comment type="caution">
    <text evidence="10">The sequence shown here is derived from an EMBL/GenBank/DDBJ whole genome shotgun (WGS) entry which is preliminary data.</text>
</comment>
<dbReference type="InterPro" id="IPR038107">
    <property type="entry name" value="Glycos_transf_N_sf"/>
</dbReference>
<dbReference type="Gene3D" id="3.40.50.2000">
    <property type="entry name" value="Glycogen Phosphorylase B"/>
    <property type="match status" value="1"/>
</dbReference>
<dbReference type="UniPathway" id="UPA00958"/>
<dbReference type="EMBL" id="PVTQ01000001">
    <property type="protein sequence ID" value="PRY93899.1"/>
    <property type="molecule type" value="Genomic_DNA"/>
</dbReference>
<protein>
    <recommendedName>
        <fullName evidence="4 8">3-deoxy-D-manno-octulosonic acid transferase</fullName>
        <shortName evidence="8">Kdo transferase</shortName>
        <ecNumber evidence="3 8">2.4.99.12</ecNumber>
    </recommendedName>
    <alternativeName>
        <fullName evidence="6 8">Lipid IV(A) 3-deoxy-D-manno-octulosonic acid transferase</fullName>
    </alternativeName>
</protein>
<comment type="subcellular location">
    <subcellularLocation>
        <location evidence="8">Cell membrane</location>
    </subcellularLocation>
</comment>
<evidence type="ECO:0000256" key="5">
    <source>
        <dbReference type="ARBA" id="ARBA00022679"/>
    </source>
</evidence>
<evidence type="ECO:0000313" key="11">
    <source>
        <dbReference type="Proteomes" id="UP000238392"/>
    </source>
</evidence>
<keyword evidence="8" id="KW-1003">Cell membrane</keyword>
<dbReference type="GO" id="GO:0005886">
    <property type="term" value="C:plasma membrane"/>
    <property type="evidence" value="ECO:0007669"/>
    <property type="project" value="UniProtKB-SubCell"/>
</dbReference>
<accession>A0A2T0X4N4</accession>
<organism evidence="10 11">
    <name type="scientific">Donghicola tyrosinivorans</name>
    <dbReference type="NCBI Taxonomy" id="1652492"/>
    <lineage>
        <taxon>Bacteria</taxon>
        <taxon>Pseudomonadati</taxon>
        <taxon>Pseudomonadota</taxon>
        <taxon>Alphaproteobacteria</taxon>
        <taxon>Rhodobacterales</taxon>
        <taxon>Roseobacteraceae</taxon>
        <taxon>Donghicola</taxon>
    </lineage>
</organism>
<dbReference type="AlphaFoldDB" id="A0A2T0X4N4"/>
<dbReference type="GO" id="GO:0009244">
    <property type="term" value="P:lipopolysaccharide core region biosynthetic process"/>
    <property type="evidence" value="ECO:0007669"/>
    <property type="project" value="UniProtKB-UniRule"/>
</dbReference>
<dbReference type="OrthoDB" id="9789797at2"/>
<dbReference type="GO" id="GO:0043842">
    <property type="term" value="F:Kdo transferase activity"/>
    <property type="evidence" value="ECO:0007669"/>
    <property type="project" value="UniProtKB-EC"/>
</dbReference>
<keyword evidence="8" id="KW-0448">Lipopolysaccharide biosynthesis</keyword>
<evidence type="ECO:0000256" key="4">
    <source>
        <dbReference type="ARBA" id="ARBA00019077"/>
    </source>
</evidence>
<evidence type="ECO:0000256" key="2">
    <source>
        <dbReference type="ARBA" id="ARBA00004713"/>
    </source>
</evidence>
<dbReference type="InterPro" id="IPR007507">
    <property type="entry name" value="Glycos_transf_N"/>
</dbReference>
<feature type="domain" description="3-deoxy-D-manno-octulosonic-acid transferase N-terminal" evidence="9">
    <location>
        <begin position="30"/>
        <end position="176"/>
    </location>
</feature>
<name>A0A2T0X4N4_9RHOB</name>
<evidence type="ECO:0000256" key="8">
    <source>
        <dbReference type="RuleBase" id="RU365103"/>
    </source>
</evidence>
<reference evidence="10 11" key="1">
    <citation type="submission" date="2018-03" db="EMBL/GenBank/DDBJ databases">
        <title>Genomic Encyclopedia of Archaeal and Bacterial Type Strains, Phase II (KMG-II): from individual species to whole genera.</title>
        <authorList>
            <person name="Goeker M."/>
        </authorList>
    </citation>
    <scope>NUCLEOTIDE SEQUENCE [LARGE SCALE GENOMIC DNA]</scope>
    <source>
        <strain evidence="10 11">DSM 100212</strain>
    </source>
</reference>
<keyword evidence="11" id="KW-1185">Reference proteome</keyword>
<keyword evidence="5 8" id="KW-0808">Transferase</keyword>
<keyword evidence="8" id="KW-0472">Membrane</keyword>
<dbReference type="Pfam" id="PF04413">
    <property type="entry name" value="Glycos_transf_N"/>
    <property type="match status" value="1"/>
</dbReference>